<keyword evidence="2" id="KW-1185">Reference proteome</keyword>
<protein>
    <submittedName>
        <fullName evidence="1">Uncharacterized protein</fullName>
    </submittedName>
</protein>
<comment type="caution">
    <text evidence="1">The sequence shown here is derived from an EMBL/GenBank/DDBJ whole genome shotgun (WGS) entry which is preliminary data.</text>
</comment>
<dbReference type="OrthoDB" id="5355583at2759"/>
<dbReference type="EMBL" id="NESQ01000164">
    <property type="protein sequence ID" value="PUU77099.1"/>
    <property type="molecule type" value="Genomic_DNA"/>
</dbReference>
<evidence type="ECO:0000313" key="1">
    <source>
        <dbReference type="EMBL" id="PUU77099.1"/>
    </source>
</evidence>
<sequence>MPEDNANHTKRKMEYESSYSEMTLVAAEERLGLDLQEFVSRATSVNQMLEEANYKFYSHREDVIERTKQKVGCNIAEYLHFEGYPTEAGPDFKRANINDLILYIIGPIMWDFGIELDEGNALLRREKEIISPDSKTGGYGEFVVVEKPGPGACESLILIIESKPSLREAIKHCLLAMKDMWSNNGEGKV</sequence>
<dbReference type="Proteomes" id="UP000244722">
    <property type="component" value="Unassembled WGS sequence"/>
</dbReference>
<name>A0A2T6ZNM3_TUBBO</name>
<gene>
    <name evidence="1" type="ORF">B9Z19DRAFT_1066124</name>
</gene>
<accession>A0A2T6ZNM3</accession>
<evidence type="ECO:0000313" key="2">
    <source>
        <dbReference type="Proteomes" id="UP000244722"/>
    </source>
</evidence>
<organism evidence="1 2">
    <name type="scientific">Tuber borchii</name>
    <name type="common">White truffle</name>
    <dbReference type="NCBI Taxonomy" id="42251"/>
    <lineage>
        <taxon>Eukaryota</taxon>
        <taxon>Fungi</taxon>
        <taxon>Dikarya</taxon>
        <taxon>Ascomycota</taxon>
        <taxon>Pezizomycotina</taxon>
        <taxon>Pezizomycetes</taxon>
        <taxon>Pezizales</taxon>
        <taxon>Tuberaceae</taxon>
        <taxon>Tuber</taxon>
    </lineage>
</organism>
<reference evidence="1 2" key="1">
    <citation type="submission" date="2017-04" db="EMBL/GenBank/DDBJ databases">
        <title>Draft genome sequence of Tuber borchii Vittad., a whitish edible truffle.</title>
        <authorList>
            <consortium name="DOE Joint Genome Institute"/>
            <person name="Murat C."/>
            <person name="Kuo A."/>
            <person name="Barry K.W."/>
            <person name="Clum A."/>
            <person name="Dockter R.B."/>
            <person name="Fauchery L."/>
            <person name="Iotti M."/>
            <person name="Kohler A."/>
            <person name="Labutti K."/>
            <person name="Lindquist E.A."/>
            <person name="Lipzen A."/>
            <person name="Ohm R.A."/>
            <person name="Wang M."/>
            <person name="Grigoriev I.V."/>
            <person name="Zambonelli A."/>
            <person name="Martin F.M."/>
        </authorList>
    </citation>
    <scope>NUCLEOTIDE SEQUENCE [LARGE SCALE GENOMIC DNA]</scope>
    <source>
        <strain evidence="1 2">Tbo3840</strain>
    </source>
</reference>
<dbReference type="AlphaFoldDB" id="A0A2T6ZNM3"/>
<proteinExistence type="predicted"/>